<dbReference type="GeneTree" id="ENSGT00940000168019"/>
<accession>A0A8C5Y9C7</accession>
<evidence type="ECO:0000259" key="2">
    <source>
        <dbReference type="Pfam" id="PF25344"/>
    </source>
</evidence>
<dbReference type="Pfam" id="PF25344">
    <property type="entry name" value="PH_LRR1"/>
    <property type="match status" value="1"/>
</dbReference>
<evidence type="ECO:0000313" key="3">
    <source>
        <dbReference type="Ensembl" id="ENSMICP00000048282.1"/>
    </source>
</evidence>
<evidence type="ECO:0000313" key="4">
    <source>
        <dbReference type="Proteomes" id="UP000694394"/>
    </source>
</evidence>
<name>A0A8C5Y9C7_MICMU</name>
<dbReference type="Proteomes" id="UP000694394">
    <property type="component" value="Chromosome 12"/>
</dbReference>
<evidence type="ECO:0000256" key="1">
    <source>
        <dbReference type="ARBA" id="ARBA00023242"/>
    </source>
</evidence>
<dbReference type="AlphaFoldDB" id="A0A8C5Y9C7"/>
<protein>
    <recommendedName>
        <fullName evidence="2">PIF1/LRR1 pleckstrin homology domain-containing protein</fullName>
    </recommendedName>
</protein>
<proteinExistence type="predicted"/>
<keyword evidence="4" id="KW-1185">Reference proteome</keyword>
<reference evidence="3" key="1">
    <citation type="submission" date="2016-12" db="EMBL/GenBank/DDBJ databases">
        <title>Mouse lemur reference genome and diversity panel.</title>
        <authorList>
            <person name="Harris R."/>
            <person name="Larsen P."/>
            <person name="Liu Y."/>
            <person name="Hughes D.S."/>
            <person name="Murali S."/>
            <person name="Raveendran M."/>
            <person name="Korchina V."/>
            <person name="Wang M."/>
            <person name="Jhangiani S."/>
            <person name="Bandaranaike D."/>
            <person name="Bellair M."/>
            <person name="Blankenburg K."/>
            <person name="Chao H."/>
            <person name="Dahdouli M."/>
            <person name="Dinh H."/>
            <person name="Doddapaneni H."/>
            <person name="English A."/>
            <person name="Firestine M."/>
            <person name="Gnanaolivu R."/>
            <person name="Gross S."/>
            <person name="Hernandez B."/>
            <person name="Javaid M."/>
            <person name="Jayaseelan J."/>
            <person name="Jones J."/>
            <person name="Khan Z."/>
            <person name="Kovar C."/>
            <person name="Kurapati P."/>
            <person name="Le B."/>
            <person name="Lee S."/>
            <person name="Li M."/>
            <person name="Mathew T."/>
            <person name="Narasimhan A."/>
            <person name="Ngo D."/>
            <person name="Nguyen L."/>
            <person name="Okwuonu G."/>
            <person name="Ongeri F."/>
            <person name="Osuji N."/>
            <person name="Pu L.-L."/>
            <person name="Puazo M."/>
            <person name="Quiroz J."/>
            <person name="Raj R."/>
            <person name="Rajbhandari K."/>
            <person name="Reid J.G."/>
            <person name="Santibanez J."/>
            <person name="Sexton D."/>
            <person name="Skinner E."/>
            <person name="Vee V."/>
            <person name="Weissenberger G."/>
            <person name="Wu Y."/>
            <person name="Xin Y."/>
            <person name="Han Y."/>
            <person name="Campbell C."/>
            <person name="Brown A."/>
            <person name="Sullivan B."/>
            <person name="Shelton J."/>
            <person name="Brown S."/>
            <person name="Dudchenko O."/>
            <person name="Machol I."/>
            <person name="Durand N."/>
            <person name="Shamim M."/>
            <person name="Lieberman A."/>
            <person name="Muzny D.M."/>
            <person name="Richards S."/>
            <person name="Yoder A."/>
            <person name="Worley K.C."/>
            <person name="Rogers J."/>
            <person name="Gibbs R.A."/>
        </authorList>
    </citation>
    <scope>NUCLEOTIDE SEQUENCE [LARGE SCALE GENOMIC DNA]</scope>
</reference>
<dbReference type="Ensembl" id="ENSMICT00000066517.1">
    <property type="protein sequence ID" value="ENSMICP00000048282.1"/>
    <property type="gene ID" value="ENSMICG00000044343.1"/>
</dbReference>
<dbReference type="EMBL" id="ABDC03016058">
    <property type="status" value="NOT_ANNOTATED_CDS"/>
    <property type="molecule type" value="Genomic_DNA"/>
</dbReference>
<reference evidence="3" key="2">
    <citation type="submission" date="2025-08" db="UniProtKB">
        <authorList>
            <consortium name="Ensembl"/>
        </authorList>
    </citation>
    <scope>IDENTIFICATION</scope>
</reference>
<organism evidence="3 4">
    <name type="scientific">Microcebus murinus</name>
    <name type="common">Gray mouse lemur</name>
    <name type="synonym">Lemur murinus</name>
    <dbReference type="NCBI Taxonomy" id="30608"/>
    <lineage>
        <taxon>Eukaryota</taxon>
        <taxon>Metazoa</taxon>
        <taxon>Chordata</taxon>
        <taxon>Craniata</taxon>
        <taxon>Vertebrata</taxon>
        <taxon>Euteleostomi</taxon>
        <taxon>Mammalia</taxon>
        <taxon>Eutheria</taxon>
        <taxon>Euarchontoglires</taxon>
        <taxon>Primates</taxon>
        <taxon>Strepsirrhini</taxon>
        <taxon>Lemuriformes</taxon>
        <taxon>Cheirogaleidae</taxon>
        <taxon>Microcebus</taxon>
    </lineage>
</organism>
<sequence length="65" mass="7214">MKLHCKVEVVSRHLPALGLRNWGKAVLSLCQQRPTSYQQPICLLISTLKDKHGTPYEAGHSGSCQ</sequence>
<feature type="domain" description="PIF1/LRR1 pleckstrin homology" evidence="2">
    <location>
        <begin position="1"/>
        <end position="57"/>
    </location>
</feature>
<dbReference type="InterPro" id="IPR057437">
    <property type="entry name" value="PIF1/LRR1_PH"/>
</dbReference>
<keyword evidence="1" id="KW-0539">Nucleus</keyword>
<reference evidence="3" key="3">
    <citation type="submission" date="2025-09" db="UniProtKB">
        <authorList>
            <consortium name="Ensembl"/>
        </authorList>
    </citation>
    <scope>IDENTIFICATION</scope>
</reference>